<dbReference type="PRINTS" id="PR00465">
    <property type="entry name" value="EP450IV"/>
</dbReference>
<evidence type="ECO:0000313" key="9">
    <source>
        <dbReference type="EMBL" id="KAK8575813.1"/>
    </source>
</evidence>
<comment type="similarity">
    <text evidence="2 8">Belongs to the cytochrome P450 family.</text>
</comment>
<comment type="caution">
    <text evidence="9">The sequence shown here is derived from an EMBL/GenBank/DDBJ whole genome shotgun (WGS) entry which is preliminary data.</text>
</comment>
<keyword evidence="7 8" id="KW-0503">Monooxygenase</keyword>
<dbReference type="Gene3D" id="1.10.630.10">
    <property type="entry name" value="Cytochrome P450"/>
    <property type="match status" value="1"/>
</dbReference>
<dbReference type="InterPro" id="IPR017972">
    <property type="entry name" value="Cyt_P450_CS"/>
</dbReference>
<dbReference type="InterPro" id="IPR002403">
    <property type="entry name" value="Cyt_P450_E_grp-IV"/>
</dbReference>
<keyword evidence="3 8" id="KW-0349">Heme</keyword>
<sequence>MGTDMLVSAILLIVVSFLCFGRWYRNRNSTVRIWPVVGMLPALASNADRMLDFFTDVLKLNGGTFKIQGPWSPSWDFLITAHPMNINHIYCKNHENYGRGSQFREMLEPYEGIVSSDSHVWKRQRKELLSFIKYSKKSAVYMDRILQQMLEGSLIPVLDHFQRLGTEVDLEDVLGRFNYDYMCLLGVGSNPKTLSVELPVIETTQALSDIDDALNRRKLVPQAIWKLQKWLQIGTEKKLSQGLKVLDDFLYRCISSRRDELRRSESEADDRFDALTAFMVEEEGSNISELGKLDKFLRDFTYDLLTVGRDSTSIGLTCFLWLVATNPSVEAKILEEIKANCPKSNDGKMVYFSAEELNKFVYLHAALCETLRLYPSVPFDIRHSIKPDILPSGDRVGPNARILISKYSMGRNEEIWGEDYMEFKPERWISEVGEFVQKPASMYLPFGVGARACLGKDLSVKMMKTVAINVLRNYEVKVVENQKVVMTWRLLALGTQHGLKVRINKRL</sequence>
<dbReference type="Proteomes" id="UP001472677">
    <property type="component" value="Unassembled WGS sequence"/>
</dbReference>
<dbReference type="PRINTS" id="PR00385">
    <property type="entry name" value="P450"/>
</dbReference>
<accession>A0ABR2FBW3</accession>
<organism evidence="9 10">
    <name type="scientific">Hibiscus sabdariffa</name>
    <name type="common">roselle</name>
    <dbReference type="NCBI Taxonomy" id="183260"/>
    <lineage>
        <taxon>Eukaryota</taxon>
        <taxon>Viridiplantae</taxon>
        <taxon>Streptophyta</taxon>
        <taxon>Embryophyta</taxon>
        <taxon>Tracheophyta</taxon>
        <taxon>Spermatophyta</taxon>
        <taxon>Magnoliopsida</taxon>
        <taxon>eudicotyledons</taxon>
        <taxon>Gunneridae</taxon>
        <taxon>Pentapetalae</taxon>
        <taxon>rosids</taxon>
        <taxon>malvids</taxon>
        <taxon>Malvales</taxon>
        <taxon>Malvaceae</taxon>
        <taxon>Malvoideae</taxon>
        <taxon>Hibiscus</taxon>
    </lineage>
</organism>
<evidence type="ECO:0008006" key="11">
    <source>
        <dbReference type="Google" id="ProtNLM"/>
    </source>
</evidence>
<evidence type="ECO:0000256" key="2">
    <source>
        <dbReference type="ARBA" id="ARBA00010617"/>
    </source>
</evidence>
<dbReference type="InterPro" id="IPR001128">
    <property type="entry name" value="Cyt_P450"/>
</dbReference>
<evidence type="ECO:0000256" key="5">
    <source>
        <dbReference type="ARBA" id="ARBA00023002"/>
    </source>
</evidence>
<dbReference type="EMBL" id="JBBPBM010000007">
    <property type="protein sequence ID" value="KAK8575813.1"/>
    <property type="molecule type" value="Genomic_DNA"/>
</dbReference>
<keyword evidence="6 8" id="KW-0408">Iron</keyword>
<dbReference type="PANTHER" id="PTHR24296">
    <property type="entry name" value="CYTOCHROME P450"/>
    <property type="match status" value="1"/>
</dbReference>
<proteinExistence type="inferred from homology"/>
<comment type="cofactor">
    <cofactor evidence="1">
        <name>heme</name>
        <dbReference type="ChEBI" id="CHEBI:30413"/>
    </cofactor>
</comment>
<dbReference type="InterPro" id="IPR036396">
    <property type="entry name" value="Cyt_P450_sf"/>
</dbReference>
<name>A0ABR2FBW3_9ROSI</name>
<protein>
    <recommendedName>
        <fullName evidence="11">Cytochrome P450</fullName>
    </recommendedName>
</protein>
<evidence type="ECO:0000256" key="7">
    <source>
        <dbReference type="ARBA" id="ARBA00023033"/>
    </source>
</evidence>
<gene>
    <name evidence="9" type="ORF">V6N12_063467</name>
</gene>
<evidence type="ECO:0000256" key="4">
    <source>
        <dbReference type="ARBA" id="ARBA00022723"/>
    </source>
</evidence>
<evidence type="ECO:0000256" key="3">
    <source>
        <dbReference type="ARBA" id="ARBA00022617"/>
    </source>
</evidence>
<keyword evidence="5 8" id="KW-0560">Oxidoreductase</keyword>
<keyword evidence="10" id="KW-1185">Reference proteome</keyword>
<evidence type="ECO:0000256" key="1">
    <source>
        <dbReference type="ARBA" id="ARBA00001971"/>
    </source>
</evidence>
<evidence type="ECO:0000256" key="8">
    <source>
        <dbReference type="RuleBase" id="RU000461"/>
    </source>
</evidence>
<dbReference type="SUPFAM" id="SSF48264">
    <property type="entry name" value="Cytochrome P450"/>
    <property type="match status" value="1"/>
</dbReference>
<evidence type="ECO:0000313" key="10">
    <source>
        <dbReference type="Proteomes" id="UP001472677"/>
    </source>
</evidence>
<keyword evidence="4 8" id="KW-0479">Metal-binding</keyword>
<evidence type="ECO:0000256" key="6">
    <source>
        <dbReference type="ARBA" id="ARBA00023004"/>
    </source>
</evidence>
<reference evidence="9 10" key="1">
    <citation type="journal article" date="2024" name="G3 (Bethesda)">
        <title>Genome assembly of Hibiscus sabdariffa L. provides insights into metabolisms of medicinal natural products.</title>
        <authorList>
            <person name="Kim T."/>
        </authorList>
    </citation>
    <scope>NUCLEOTIDE SEQUENCE [LARGE SCALE GENOMIC DNA]</scope>
    <source>
        <strain evidence="9">TK-2024</strain>
        <tissue evidence="9">Old leaves</tissue>
    </source>
</reference>
<dbReference type="PROSITE" id="PS00086">
    <property type="entry name" value="CYTOCHROME_P450"/>
    <property type="match status" value="1"/>
</dbReference>
<dbReference type="Pfam" id="PF00067">
    <property type="entry name" value="p450"/>
    <property type="match status" value="1"/>
</dbReference>